<evidence type="ECO:0000256" key="1">
    <source>
        <dbReference type="ARBA" id="ARBA00023015"/>
    </source>
</evidence>
<dbReference type="InterPro" id="IPR009057">
    <property type="entry name" value="Homeodomain-like_sf"/>
</dbReference>
<dbReference type="Gene3D" id="3.40.50.880">
    <property type="match status" value="1"/>
</dbReference>
<protein>
    <submittedName>
        <fullName evidence="4">Helix-turn-helix domain-containing protein</fullName>
    </submittedName>
</protein>
<dbReference type="PANTHER" id="PTHR43130">
    <property type="entry name" value="ARAC-FAMILY TRANSCRIPTIONAL REGULATOR"/>
    <property type="match status" value="1"/>
</dbReference>
<organism evidence="4 5">
    <name type="scientific">Denitromonas halophila</name>
    <dbReference type="NCBI Taxonomy" id="1629404"/>
    <lineage>
        <taxon>Bacteria</taxon>
        <taxon>Pseudomonadati</taxon>
        <taxon>Pseudomonadota</taxon>
        <taxon>Betaproteobacteria</taxon>
        <taxon>Rhodocyclales</taxon>
        <taxon>Zoogloeaceae</taxon>
        <taxon>Denitromonas</taxon>
    </lineage>
</organism>
<dbReference type="Gene3D" id="1.10.10.60">
    <property type="entry name" value="Homeodomain-like"/>
    <property type="match status" value="1"/>
</dbReference>
<dbReference type="InterPro" id="IPR029062">
    <property type="entry name" value="Class_I_gatase-like"/>
</dbReference>
<dbReference type="GO" id="GO:0043565">
    <property type="term" value="F:sequence-specific DNA binding"/>
    <property type="evidence" value="ECO:0007669"/>
    <property type="project" value="InterPro"/>
</dbReference>
<dbReference type="PROSITE" id="PS01124">
    <property type="entry name" value="HTH_ARAC_FAMILY_2"/>
    <property type="match status" value="1"/>
</dbReference>
<dbReference type="InterPro" id="IPR052158">
    <property type="entry name" value="INH-QAR"/>
</dbReference>
<feature type="domain" description="HTH araC/xylS-type" evidence="3">
    <location>
        <begin position="217"/>
        <end position="315"/>
    </location>
</feature>
<comment type="caution">
    <text evidence="4">The sequence shown here is derived from an EMBL/GenBank/DDBJ whole genome shotgun (WGS) entry which is preliminary data.</text>
</comment>
<evidence type="ECO:0000313" key="4">
    <source>
        <dbReference type="EMBL" id="TVO74781.1"/>
    </source>
</evidence>
<keyword evidence="2" id="KW-0804">Transcription</keyword>
<evidence type="ECO:0000256" key="2">
    <source>
        <dbReference type="ARBA" id="ARBA00023163"/>
    </source>
</evidence>
<dbReference type="SUPFAM" id="SSF46689">
    <property type="entry name" value="Homeodomain-like"/>
    <property type="match status" value="2"/>
</dbReference>
<proteinExistence type="predicted"/>
<evidence type="ECO:0000313" key="5">
    <source>
        <dbReference type="Proteomes" id="UP000318349"/>
    </source>
</evidence>
<sequence>MTLAVYFIVTPNVLLLDYAGPAETLRMAADIGADLTVTTCAPVPELSTSMGVTLSGLAPLPDTLPDGALLIFAGNAQEALDYARPEALAVIDWLAAQRGRDIRVASICSGALLLARAGWLDARPCTTHHALLDLLRQSAPTARVMENRVFVDDGQVVTSAGITTGIDLALYLIEQHFDAELAARVARRLVMYARRGPNDPQLSPWLAHRNHLHPVVHKVQDAITRDPARRWTLEELAELAHVGPRHLTRLFTRHAGIGVVAYQQQLRIARARQLLADPSLSMERVAEQCGFASARDFRRVWAMHVDDSPRTHRATH</sequence>
<gene>
    <name evidence="4" type="ORF">FHP89_15840</name>
</gene>
<dbReference type="PANTHER" id="PTHR43130:SF3">
    <property type="entry name" value="HTH-TYPE TRANSCRIPTIONAL REGULATOR RV1931C"/>
    <property type="match status" value="1"/>
</dbReference>
<dbReference type="SMART" id="SM00342">
    <property type="entry name" value="HTH_ARAC"/>
    <property type="match status" value="1"/>
</dbReference>
<dbReference type="InterPro" id="IPR002818">
    <property type="entry name" value="DJ-1/PfpI"/>
</dbReference>
<evidence type="ECO:0000259" key="3">
    <source>
        <dbReference type="PROSITE" id="PS01124"/>
    </source>
</evidence>
<accession>A0A557RTL5</accession>
<keyword evidence="1" id="KW-0805">Transcription regulation</keyword>
<dbReference type="Pfam" id="PF01965">
    <property type="entry name" value="DJ-1_PfpI"/>
    <property type="match status" value="1"/>
</dbReference>
<reference evidence="4 5" key="1">
    <citation type="submission" date="2019-07" db="EMBL/GenBank/DDBJ databases">
        <title>The pathways for chlorine oxyanion respiration interact through the shared metabolite chlorate.</title>
        <authorList>
            <person name="Barnum T.P."/>
            <person name="Cheng Y."/>
            <person name="Hill K.A."/>
            <person name="Lucas L.N."/>
            <person name="Carlson H.K."/>
            <person name="Coates J.D."/>
        </authorList>
    </citation>
    <scope>NUCLEOTIDE SEQUENCE [LARGE SCALE GENOMIC DNA]</scope>
    <source>
        <strain evidence="4 5">SFB-1</strain>
    </source>
</reference>
<dbReference type="EMBL" id="VMNI01000015">
    <property type="protein sequence ID" value="TVO74781.1"/>
    <property type="molecule type" value="Genomic_DNA"/>
</dbReference>
<dbReference type="CDD" id="cd03137">
    <property type="entry name" value="GATase1_AraC_1"/>
    <property type="match status" value="1"/>
</dbReference>
<dbReference type="GO" id="GO:0003700">
    <property type="term" value="F:DNA-binding transcription factor activity"/>
    <property type="evidence" value="ECO:0007669"/>
    <property type="project" value="InterPro"/>
</dbReference>
<name>A0A557RTL5_9RHOO</name>
<dbReference type="AlphaFoldDB" id="A0A557RTL5"/>
<dbReference type="SUPFAM" id="SSF52317">
    <property type="entry name" value="Class I glutamine amidotransferase-like"/>
    <property type="match status" value="1"/>
</dbReference>
<dbReference type="Pfam" id="PF12833">
    <property type="entry name" value="HTH_18"/>
    <property type="match status" value="1"/>
</dbReference>
<dbReference type="InterPro" id="IPR018060">
    <property type="entry name" value="HTH_AraC"/>
</dbReference>
<dbReference type="Proteomes" id="UP000318349">
    <property type="component" value="Unassembled WGS sequence"/>
</dbReference>